<dbReference type="Proteomes" id="UP000604481">
    <property type="component" value="Unassembled WGS sequence"/>
</dbReference>
<comment type="subcellular location">
    <subcellularLocation>
        <location evidence="9">Cell membrane</location>
        <topology evidence="9">Multi-pass membrane protein</topology>
    </subcellularLocation>
    <subcellularLocation>
        <location evidence="1">Membrane</location>
        <topology evidence="1">Multi-pass membrane protein</topology>
    </subcellularLocation>
</comment>
<dbReference type="InterPro" id="IPR036458">
    <property type="entry name" value="Na:dicarbo_symporter_sf"/>
</dbReference>
<dbReference type="AlphaFoldDB" id="A0A8J7K1M0"/>
<comment type="catalytic activity">
    <reaction evidence="9">
        <text>L-serine(in) + Na(+)(in) = L-serine(out) + Na(+)(out)</text>
        <dbReference type="Rhea" id="RHEA:29575"/>
        <dbReference type="ChEBI" id="CHEBI:29101"/>
        <dbReference type="ChEBI" id="CHEBI:33384"/>
    </reaction>
</comment>
<feature type="transmembrane region" description="Helical" evidence="9">
    <location>
        <begin position="287"/>
        <end position="312"/>
    </location>
</feature>
<dbReference type="HAMAP" id="MF_01582">
    <property type="entry name" value="Ser_Thr_transp_SstT"/>
    <property type="match status" value="1"/>
</dbReference>
<organism evidence="10 11">
    <name type="scientific">Chitinilyticum piscinae</name>
    <dbReference type="NCBI Taxonomy" id="2866724"/>
    <lineage>
        <taxon>Bacteria</taxon>
        <taxon>Pseudomonadati</taxon>
        <taxon>Pseudomonadota</taxon>
        <taxon>Betaproteobacteria</taxon>
        <taxon>Neisseriales</taxon>
        <taxon>Chitinibacteraceae</taxon>
        <taxon>Chitinilyticum</taxon>
    </lineage>
</organism>
<keyword evidence="5 9" id="KW-0769">Symport</keyword>
<protein>
    <recommendedName>
        <fullName evidence="9">Serine/threonine transporter SstT</fullName>
    </recommendedName>
    <alternativeName>
        <fullName evidence="9">Na(+)/serine-threonine symporter</fullName>
    </alternativeName>
</protein>
<dbReference type="PANTHER" id="PTHR42865">
    <property type="entry name" value="PROTON/GLUTAMATE-ASPARTATE SYMPORTER"/>
    <property type="match status" value="1"/>
</dbReference>
<evidence type="ECO:0000313" key="11">
    <source>
        <dbReference type="Proteomes" id="UP000604481"/>
    </source>
</evidence>
<dbReference type="EMBL" id="JADFUA010000002">
    <property type="protein sequence ID" value="MBE9608857.1"/>
    <property type="molecule type" value="Genomic_DNA"/>
</dbReference>
<evidence type="ECO:0000313" key="10">
    <source>
        <dbReference type="EMBL" id="MBE9608857.1"/>
    </source>
</evidence>
<feature type="transmembrane region" description="Helical" evidence="9">
    <location>
        <begin position="215"/>
        <end position="239"/>
    </location>
</feature>
<comment type="catalytic activity">
    <reaction evidence="9">
        <text>L-threonine(in) + Na(+)(in) = L-threonine(out) + Na(+)(out)</text>
        <dbReference type="Rhea" id="RHEA:69999"/>
        <dbReference type="ChEBI" id="CHEBI:29101"/>
        <dbReference type="ChEBI" id="CHEBI:57926"/>
    </reaction>
</comment>
<sequence>MDFKALFTRIMNGNIVLQILCGMAAGIFLALAWPEAGKAAAILGSLFVSSLKAVAPVLVFLLVCSSLAGKKQDSQTNMRAIVLLYLLGTFAAAVVGVLASFLFPSKLLLVAAAGSTNPPGGIGEVLKSLVFQIFSNPVKAIAEGNYIGILAWAVALGITLQRAGDTTKALMNDVAEGTSKIVQIVIRFAPLGVLGLVAESVATTGFASLLSYSHLLLVLVGAMLFVALVVNPLIVFLTIRRNPYPLVFTCLRESGITAFFTRSSAANIPVNMNLCRKLGLHEDTYSVSIPLGATVNMAGAAITISVLSLAAVHTLGIPVDIPTALLLSVVSTIGACGASGVAGGSLLLIPLACSLFGMSNDLAMQVVAVGFIIGVVQDSAETALNSSTDVLFTAAACIAAEQVDESVDDDEGEFARESA</sequence>
<proteinExistence type="inferred from homology"/>
<keyword evidence="8 9" id="KW-0472">Membrane</keyword>
<dbReference type="InterPro" id="IPR001991">
    <property type="entry name" value="Na-dicarboxylate_symporter"/>
</dbReference>
<evidence type="ECO:0000256" key="2">
    <source>
        <dbReference type="ARBA" id="ARBA00022448"/>
    </source>
</evidence>
<dbReference type="GO" id="GO:0015826">
    <property type="term" value="P:threonine transport"/>
    <property type="evidence" value="ECO:0007669"/>
    <property type="project" value="InterPro"/>
</dbReference>
<gene>
    <name evidence="9 10" type="primary">sstT</name>
    <name evidence="10" type="ORF">INR99_05795</name>
</gene>
<comment type="similarity">
    <text evidence="9">Belongs to the dicarboxylate/amino acid:cation symporter (DAACS) (TC 2.A.23) family.</text>
</comment>
<evidence type="ECO:0000256" key="7">
    <source>
        <dbReference type="ARBA" id="ARBA00022989"/>
    </source>
</evidence>
<dbReference type="Pfam" id="PF00375">
    <property type="entry name" value="SDF"/>
    <property type="match status" value="1"/>
</dbReference>
<evidence type="ECO:0000256" key="9">
    <source>
        <dbReference type="HAMAP-Rule" id="MF_01582"/>
    </source>
</evidence>
<evidence type="ECO:0000256" key="8">
    <source>
        <dbReference type="ARBA" id="ARBA00023136"/>
    </source>
</evidence>
<comment type="function">
    <text evidence="9">Involved in the import of serine and threonine into the cell, with the concomitant import of sodium (symport system).</text>
</comment>
<evidence type="ECO:0000256" key="6">
    <source>
        <dbReference type="ARBA" id="ARBA00022970"/>
    </source>
</evidence>
<dbReference type="NCBIfam" id="NF010151">
    <property type="entry name" value="PRK13628.1"/>
    <property type="match status" value="1"/>
</dbReference>
<dbReference type="GO" id="GO:0005886">
    <property type="term" value="C:plasma membrane"/>
    <property type="evidence" value="ECO:0007669"/>
    <property type="project" value="UniProtKB-SubCell"/>
</dbReference>
<dbReference type="GO" id="GO:0005295">
    <property type="term" value="F:neutral L-amino acid:sodium symporter activity"/>
    <property type="evidence" value="ECO:0007669"/>
    <property type="project" value="TreeGrafter"/>
</dbReference>
<dbReference type="FunFam" id="1.10.3860.10:FF:000003">
    <property type="entry name" value="Serine/threonine transporter sstT"/>
    <property type="match status" value="1"/>
</dbReference>
<keyword evidence="11" id="KW-1185">Reference proteome</keyword>
<name>A0A8J7K1M0_9NEIS</name>
<evidence type="ECO:0000256" key="5">
    <source>
        <dbReference type="ARBA" id="ARBA00022847"/>
    </source>
</evidence>
<dbReference type="GO" id="GO:0032329">
    <property type="term" value="P:serine transport"/>
    <property type="evidence" value="ECO:0007669"/>
    <property type="project" value="InterPro"/>
</dbReference>
<dbReference type="RefSeq" id="WP_194115375.1">
    <property type="nucleotide sequence ID" value="NZ_JADFUA010000002.1"/>
</dbReference>
<keyword evidence="3 9" id="KW-1003">Cell membrane</keyword>
<comment type="caution">
    <text evidence="10">The sequence shown here is derived from an EMBL/GenBank/DDBJ whole genome shotgun (WGS) entry which is preliminary data.</text>
</comment>
<feature type="transmembrane region" description="Helical" evidence="9">
    <location>
        <begin position="184"/>
        <end position="209"/>
    </location>
</feature>
<dbReference type="PANTHER" id="PTHR42865:SF8">
    <property type="entry name" value="SERINE_THREONINE TRANSPORTER SSTT"/>
    <property type="match status" value="1"/>
</dbReference>
<keyword evidence="2 9" id="KW-0813">Transport</keyword>
<feature type="transmembrane region" description="Helical" evidence="9">
    <location>
        <begin position="39"/>
        <end position="68"/>
    </location>
</feature>
<feature type="transmembrane region" description="Helical" evidence="9">
    <location>
        <begin position="324"/>
        <end position="349"/>
    </location>
</feature>
<feature type="transmembrane region" description="Helical" evidence="9">
    <location>
        <begin position="144"/>
        <end position="163"/>
    </location>
</feature>
<dbReference type="SUPFAM" id="SSF118215">
    <property type="entry name" value="Proton glutamate symport protein"/>
    <property type="match status" value="1"/>
</dbReference>
<dbReference type="PRINTS" id="PR00173">
    <property type="entry name" value="EDTRNSPORT"/>
</dbReference>
<keyword evidence="6 9" id="KW-0029">Amino-acid transport</keyword>
<evidence type="ECO:0000256" key="3">
    <source>
        <dbReference type="ARBA" id="ARBA00022475"/>
    </source>
</evidence>
<evidence type="ECO:0000256" key="1">
    <source>
        <dbReference type="ARBA" id="ARBA00004141"/>
    </source>
</evidence>
<evidence type="ECO:0000256" key="4">
    <source>
        <dbReference type="ARBA" id="ARBA00022692"/>
    </source>
</evidence>
<feature type="transmembrane region" description="Helical" evidence="9">
    <location>
        <begin position="12"/>
        <end position="33"/>
    </location>
</feature>
<dbReference type="Gene3D" id="1.10.3860.10">
    <property type="entry name" value="Sodium:dicarboxylate symporter"/>
    <property type="match status" value="1"/>
</dbReference>
<reference evidence="10 11" key="1">
    <citation type="submission" date="2020-10" db="EMBL/GenBank/DDBJ databases">
        <title>The genome sequence of Chitinilyticum litopenaei 4Y14.</title>
        <authorList>
            <person name="Liu Y."/>
        </authorList>
    </citation>
    <scope>NUCLEOTIDE SEQUENCE [LARGE SCALE GENOMIC DNA]</scope>
    <source>
        <strain evidence="10 11">4Y14</strain>
    </source>
</reference>
<keyword evidence="4 9" id="KW-0812">Transmembrane</keyword>
<keyword evidence="7 9" id="KW-1133">Transmembrane helix</keyword>
<dbReference type="InterPro" id="IPR023025">
    <property type="entry name" value="Ser_Thr_transp_SstT"/>
</dbReference>
<accession>A0A8J7K1M0</accession>
<feature type="transmembrane region" description="Helical" evidence="9">
    <location>
        <begin position="80"/>
        <end position="103"/>
    </location>
</feature>